<keyword evidence="3" id="KW-1185">Reference proteome</keyword>
<accession>A0ABR0MG78</accession>
<organism evidence="2 3">
    <name type="scientific">Gossypium arboreum</name>
    <name type="common">Tree cotton</name>
    <name type="synonym">Gossypium nanking</name>
    <dbReference type="NCBI Taxonomy" id="29729"/>
    <lineage>
        <taxon>Eukaryota</taxon>
        <taxon>Viridiplantae</taxon>
        <taxon>Streptophyta</taxon>
        <taxon>Embryophyta</taxon>
        <taxon>Tracheophyta</taxon>
        <taxon>Spermatophyta</taxon>
        <taxon>Magnoliopsida</taxon>
        <taxon>eudicotyledons</taxon>
        <taxon>Gunneridae</taxon>
        <taxon>Pentapetalae</taxon>
        <taxon>rosids</taxon>
        <taxon>malvids</taxon>
        <taxon>Malvales</taxon>
        <taxon>Malvaceae</taxon>
        <taxon>Malvoideae</taxon>
        <taxon>Gossypium</taxon>
    </lineage>
</organism>
<comment type="caution">
    <text evidence="2">The sequence shown here is derived from an EMBL/GenBank/DDBJ whole genome shotgun (WGS) entry which is preliminary data.</text>
</comment>
<protein>
    <submittedName>
        <fullName evidence="2">Uncharacterized protein</fullName>
    </submittedName>
</protein>
<reference evidence="2 3" key="1">
    <citation type="submission" date="2023-03" db="EMBL/GenBank/DDBJ databases">
        <title>WGS of Gossypium arboreum.</title>
        <authorList>
            <person name="Yu D."/>
        </authorList>
    </citation>
    <scope>NUCLEOTIDE SEQUENCE [LARGE SCALE GENOMIC DNA]</scope>
    <source>
        <tissue evidence="2">Leaf</tissue>
    </source>
</reference>
<evidence type="ECO:0000313" key="2">
    <source>
        <dbReference type="EMBL" id="KAK5772287.1"/>
    </source>
</evidence>
<name>A0ABR0MG78_GOSAR</name>
<sequence length="152" mass="17155">MTACLEYMPWFRVAGKPYLLSVKVRSRQLRQKMPRQPSQQQRSGGGGSSVQPPSRRVENTQWEARTALHSSTKKAMDDRLQTPKHPQLGNAFMNRADVATSSACVVASKAVYLTSSSNLKVCLETEACDVDVYKHQPFLLVIPLRFCKIEYH</sequence>
<proteinExistence type="predicted"/>
<feature type="region of interest" description="Disordered" evidence="1">
    <location>
        <begin position="28"/>
        <end position="84"/>
    </location>
</feature>
<gene>
    <name evidence="2" type="ORF">PVK06_048569</name>
</gene>
<evidence type="ECO:0000256" key="1">
    <source>
        <dbReference type="SAM" id="MobiDB-lite"/>
    </source>
</evidence>
<dbReference type="Proteomes" id="UP001358586">
    <property type="component" value="Chromosome 13"/>
</dbReference>
<evidence type="ECO:0000313" key="3">
    <source>
        <dbReference type="Proteomes" id="UP001358586"/>
    </source>
</evidence>
<dbReference type="EMBL" id="JARKNE010000013">
    <property type="protein sequence ID" value="KAK5772287.1"/>
    <property type="molecule type" value="Genomic_DNA"/>
</dbReference>